<evidence type="ECO:0000313" key="2">
    <source>
        <dbReference type="Proteomes" id="UP001460270"/>
    </source>
</evidence>
<keyword evidence="2" id="KW-1185">Reference proteome</keyword>
<dbReference type="AlphaFoldDB" id="A0AAW0PKP1"/>
<accession>A0AAW0PKP1</accession>
<evidence type="ECO:0000313" key="1">
    <source>
        <dbReference type="EMBL" id="KAK7930040.1"/>
    </source>
</evidence>
<organism evidence="1 2">
    <name type="scientific">Mugilogobius chulae</name>
    <name type="common">yellowstripe goby</name>
    <dbReference type="NCBI Taxonomy" id="88201"/>
    <lineage>
        <taxon>Eukaryota</taxon>
        <taxon>Metazoa</taxon>
        <taxon>Chordata</taxon>
        <taxon>Craniata</taxon>
        <taxon>Vertebrata</taxon>
        <taxon>Euteleostomi</taxon>
        <taxon>Actinopterygii</taxon>
        <taxon>Neopterygii</taxon>
        <taxon>Teleostei</taxon>
        <taxon>Neoteleostei</taxon>
        <taxon>Acanthomorphata</taxon>
        <taxon>Gobiaria</taxon>
        <taxon>Gobiiformes</taxon>
        <taxon>Gobioidei</taxon>
        <taxon>Gobiidae</taxon>
        <taxon>Gobionellinae</taxon>
        <taxon>Mugilogobius</taxon>
    </lineage>
</organism>
<sequence>MGWTRAGLQVSEPPHARSGFTCQSVRPSFQTCQMSRLFPPDTCSYAAFTATHNEIVTVGIRSKHVQPQHLPQALQRISRYAAYAVKIANMHAIVRTCKASLPPAGER</sequence>
<name>A0AAW0PKP1_9GOBI</name>
<comment type="caution">
    <text evidence="1">The sequence shown here is derived from an EMBL/GenBank/DDBJ whole genome shotgun (WGS) entry which is preliminary data.</text>
</comment>
<protein>
    <submittedName>
        <fullName evidence="1">Uncharacterized protein</fullName>
    </submittedName>
</protein>
<dbReference type="Proteomes" id="UP001460270">
    <property type="component" value="Unassembled WGS sequence"/>
</dbReference>
<proteinExistence type="predicted"/>
<reference evidence="2" key="1">
    <citation type="submission" date="2024-04" db="EMBL/GenBank/DDBJ databases">
        <title>Salinicola lusitanus LLJ914,a marine bacterium isolated from the Okinawa Trough.</title>
        <authorList>
            <person name="Li J."/>
        </authorList>
    </citation>
    <scope>NUCLEOTIDE SEQUENCE [LARGE SCALE GENOMIC DNA]</scope>
</reference>
<dbReference type="EMBL" id="JBBPFD010000004">
    <property type="protein sequence ID" value="KAK7930040.1"/>
    <property type="molecule type" value="Genomic_DNA"/>
</dbReference>
<gene>
    <name evidence="1" type="ORF">WMY93_006435</name>
</gene>